<proteinExistence type="predicted"/>
<evidence type="ECO:0000256" key="1">
    <source>
        <dbReference type="SAM" id="SignalP"/>
    </source>
</evidence>
<dbReference type="STRING" id="502025.Hoch_4239"/>
<feature type="signal peptide" evidence="1">
    <location>
        <begin position="1"/>
        <end position="25"/>
    </location>
</feature>
<dbReference type="Proteomes" id="UP000001880">
    <property type="component" value="Chromosome"/>
</dbReference>
<dbReference type="EMBL" id="CP001804">
    <property type="protein sequence ID" value="ACY16736.1"/>
    <property type="molecule type" value="Genomic_DNA"/>
</dbReference>
<dbReference type="RefSeq" id="WP_012829334.1">
    <property type="nucleotide sequence ID" value="NC_013440.1"/>
</dbReference>
<reference evidence="2 3" key="1">
    <citation type="journal article" date="2010" name="Stand. Genomic Sci.">
        <title>Complete genome sequence of Haliangium ochraceum type strain (SMP-2).</title>
        <authorList>
            <consortium name="US DOE Joint Genome Institute (JGI-PGF)"/>
            <person name="Ivanova N."/>
            <person name="Daum C."/>
            <person name="Lang E."/>
            <person name="Abt B."/>
            <person name="Kopitz M."/>
            <person name="Saunders E."/>
            <person name="Lapidus A."/>
            <person name="Lucas S."/>
            <person name="Glavina Del Rio T."/>
            <person name="Nolan M."/>
            <person name="Tice H."/>
            <person name="Copeland A."/>
            <person name="Cheng J.F."/>
            <person name="Chen F."/>
            <person name="Bruce D."/>
            <person name="Goodwin L."/>
            <person name="Pitluck S."/>
            <person name="Mavromatis K."/>
            <person name="Pati A."/>
            <person name="Mikhailova N."/>
            <person name="Chen A."/>
            <person name="Palaniappan K."/>
            <person name="Land M."/>
            <person name="Hauser L."/>
            <person name="Chang Y.J."/>
            <person name="Jeffries C.D."/>
            <person name="Detter J.C."/>
            <person name="Brettin T."/>
            <person name="Rohde M."/>
            <person name="Goker M."/>
            <person name="Bristow J."/>
            <person name="Markowitz V."/>
            <person name="Eisen J.A."/>
            <person name="Hugenholtz P."/>
            <person name="Kyrpides N.C."/>
            <person name="Klenk H.P."/>
        </authorList>
    </citation>
    <scope>NUCLEOTIDE SEQUENCE [LARGE SCALE GENOMIC DNA]</scope>
    <source>
        <strain evidence="3">DSM 14365 / CIP 107738 / JCM 11303 / AJ 13395 / SMP-2</strain>
    </source>
</reference>
<evidence type="ECO:0000313" key="2">
    <source>
        <dbReference type="EMBL" id="ACY16736.1"/>
    </source>
</evidence>
<dbReference type="KEGG" id="hoh:Hoch_4239"/>
<dbReference type="HOGENOM" id="CLU_1097403_0_0_7"/>
<keyword evidence="1" id="KW-0732">Signal</keyword>
<dbReference type="AlphaFoldDB" id="D0LL16"/>
<protein>
    <recommendedName>
        <fullName evidence="4">Lipoprotein</fullName>
    </recommendedName>
</protein>
<dbReference type="PROSITE" id="PS51257">
    <property type="entry name" value="PROKAR_LIPOPROTEIN"/>
    <property type="match status" value="1"/>
</dbReference>
<feature type="chain" id="PRO_5003010359" description="Lipoprotein" evidence="1">
    <location>
        <begin position="26"/>
        <end position="253"/>
    </location>
</feature>
<evidence type="ECO:0000313" key="3">
    <source>
        <dbReference type="Proteomes" id="UP000001880"/>
    </source>
</evidence>
<organism evidence="2 3">
    <name type="scientific">Haliangium ochraceum (strain DSM 14365 / JCM 11303 / SMP-2)</name>
    <dbReference type="NCBI Taxonomy" id="502025"/>
    <lineage>
        <taxon>Bacteria</taxon>
        <taxon>Pseudomonadati</taxon>
        <taxon>Myxococcota</taxon>
        <taxon>Polyangia</taxon>
        <taxon>Haliangiales</taxon>
        <taxon>Kofleriaceae</taxon>
        <taxon>Haliangium</taxon>
    </lineage>
</organism>
<gene>
    <name evidence="2" type="ordered locus">Hoch_4239</name>
</gene>
<sequence length="253" mass="26283">MRTKTRSIRAALAVGSLALAVSGCGDDGYQPTAEDYDDVATGVGSLVATGELASIEDSVAAAQGIVPFGFSADAEGVVEGSRAGVSYEYELACEDASGASLSACDETTDTATIDVEWFGSLDLNIWQFEVSHTGQWSLSGLQSGTVVFSGEGTFDVSSRVQSLDGQRQRAFDLSYAGSYDIRFDLDADAVSEGDVQYAINAQRRATGPDSEVDAEFDISAEVSFDGSGSASLVLDGSVFYDIDLATGAVTSAE</sequence>
<keyword evidence="3" id="KW-1185">Reference proteome</keyword>
<evidence type="ECO:0008006" key="4">
    <source>
        <dbReference type="Google" id="ProtNLM"/>
    </source>
</evidence>
<name>D0LL16_HALO1</name>
<accession>D0LL16</accession>